<dbReference type="AlphaFoldDB" id="A0A2H5X9X2"/>
<keyword evidence="2" id="KW-0732">Signal</keyword>
<proteinExistence type="predicted"/>
<evidence type="ECO:0000256" key="1">
    <source>
        <dbReference type="SAM" id="MobiDB-lite"/>
    </source>
</evidence>
<accession>A0A2H5X9X2</accession>
<dbReference type="SUPFAM" id="SSF51445">
    <property type="entry name" value="(Trans)glycosidases"/>
    <property type="match status" value="1"/>
</dbReference>
<dbReference type="InterPro" id="IPR051923">
    <property type="entry name" value="Glycosyl_Hydrolase_39"/>
</dbReference>
<dbReference type="SUPFAM" id="SSF49344">
    <property type="entry name" value="CBD9-like"/>
    <property type="match status" value="1"/>
</dbReference>
<organism evidence="4 5">
    <name type="scientific">Candidatus Fervidibacter japonicus</name>
    <dbReference type="NCBI Taxonomy" id="2035412"/>
    <lineage>
        <taxon>Bacteria</taxon>
        <taxon>Candidatus Fervidibacterota</taxon>
        <taxon>Candidatus Fervidibacter</taxon>
    </lineage>
</organism>
<dbReference type="Gene3D" id="3.20.20.80">
    <property type="entry name" value="Glycosidases"/>
    <property type="match status" value="1"/>
</dbReference>
<dbReference type="InterPro" id="IPR010502">
    <property type="entry name" value="Carb-bd_dom_fam9"/>
</dbReference>
<dbReference type="CDD" id="cd00241">
    <property type="entry name" value="DOMON_like"/>
    <property type="match status" value="1"/>
</dbReference>
<dbReference type="PANTHER" id="PTHR12631">
    <property type="entry name" value="ALPHA-L-IDURONIDASE"/>
    <property type="match status" value="1"/>
</dbReference>
<dbReference type="EMBL" id="BEHT01000004">
    <property type="protein sequence ID" value="GBC97917.1"/>
    <property type="molecule type" value="Genomic_DNA"/>
</dbReference>
<feature type="region of interest" description="Disordered" evidence="1">
    <location>
        <begin position="191"/>
        <end position="212"/>
    </location>
</feature>
<dbReference type="PANTHER" id="PTHR12631:SF10">
    <property type="entry name" value="BETA-XYLOSIDASE-LIKE PROTEIN-RELATED"/>
    <property type="match status" value="1"/>
</dbReference>
<dbReference type="Gene3D" id="2.60.40.1190">
    <property type="match status" value="1"/>
</dbReference>
<protein>
    <recommendedName>
        <fullName evidence="3">Carbohydrate-binding domain-containing protein</fullName>
    </recommendedName>
</protein>
<dbReference type="InterPro" id="IPR017853">
    <property type="entry name" value="GH"/>
</dbReference>
<sequence>MGIISILVSFLISLPNSVAALEVASRVVESFDWCAWDSVWSKAAGQVSIVGEHSPDLPDGKSMCIEVHFSSRGFEWFSVKPSKPIWIPGEAKSVTVRYKVNSTGYTIALEFLDGWGRAEVNGRRLSWVLPVKTVGQWQTETFAVPNDWRRPIAIAGLNIHNWDRQSEAFTLTVLIDQIEVKTDLSATDLQTGLPKSWRPAPNERDGRKLQPPPVSLLRTELTSSAANHVFAGEKPTIVFRLWDWLSQPRHGKIDLKVFDFAGKEVFSEQRTVNPSGYIEEAFALPLKRFGWYQAKATLTISDGTERSEQLAFAFIPPPRELTEIEKLVSPYGLNVHGGRERLAIETFRKVGIVWFRDYAFGFETMKQAKGDGRFDGWPWYHQLLWRYQKAGAKLLACLQGAIKRPKIQDGKLSSDIGPDLDWRHEIATIIAAFPQITHWELDNEYDFPQENRNAEEQINWANYRVFHKAFAEIVDAIGGGTLVAVEQGQAGIFPDRIKPCVESGDFERIKVVNVHHYCGADAPELNIVNFNPAEGVSREVRLFFDLLREAKQTSISDKKQRQLWLTEFGWDTLAGHVVSPFEQAVYLQRGWLLALAAGVDKAFWFYDFDSPEPKQFFDGCGLLTADGQPKLALCALAALTNMLPTPRYIGDCNAGAGTQGFVFETDGKLVAVLWSVERDVGPVVNFESGQLYDFLANPLDNRTQRLSRAPIFAVGISRDDRWFKQTAYSLDTPQLTVAAAGDNFPIRVQILNNRNREINATVRVVAPKSWLVDRLEANVKVPVNSQANVAFNVTVAQGEPEGFREVLVVAEENGQRLKEMRAKVLITKPVTLKVFPIEGEPGQTKVKVQVANNSLRTLKGVLRFLLPKSWQVIPNSVNIEELKPSEIREIAVNLTWSPEWQLGESAQVIFGTLERAIASEFMVPPIFQVHRAPKVELDGKLNEWGEKWAVPFWLLRSTFGEPNVRLFLAWSSEGLYIATEVRNSIVKVSDPRSFWTGDCIELFVDTRNDKRPRSFEPGDHQFWFVPLVDEGRVYVGQWKRGNEIPQTLYDLPEIKSAARKTNDGYIVEVLLPTKYLHGFKPQVGAKLGLNINLTIHSERGAREVYWHRQKDLGVLRSPHLWGTVELFD</sequence>
<feature type="domain" description="Carbohydrate-binding" evidence="3">
    <location>
        <begin position="968"/>
        <end position="1126"/>
    </location>
</feature>
<name>A0A2H5X9X2_9BACT</name>
<evidence type="ECO:0000313" key="5">
    <source>
        <dbReference type="Proteomes" id="UP000236173"/>
    </source>
</evidence>
<reference evidence="5" key="1">
    <citation type="submission" date="2017-09" db="EMBL/GenBank/DDBJ databases">
        <title>Metaegenomics of thermophilic ammonia-oxidizing enrichment culture.</title>
        <authorList>
            <person name="Kato S."/>
            <person name="Suzuki K."/>
        </authorList>
    </citation>
    <scope>NUCLEOTIDE SEQUENCE [LARGE SCALE GENOMIC DNA]</scope>
</reference>
<gene>
    <name evidence="4" type="ORF">HRbin17_00412</name>
</gene>
<comment type="caution">
    <text evidence="4">The sequence shown here is derived from an EMBL/GenBank/DDBJ whole genome shotgun (WGS) entry which is preliminary data.</text>
</comment>
<dbReference type="GO" id="GO:0004553">
    <property type="term" value="F:hydrolase activity, hydrolyzing O-glycosyl compounds"/>
    <property type="evidence" value="ECO:0007669"/>
    <property type="project" value="InterPro"/>
</dbReference>
<dbReference type="Proteomes" id="UP000236173">
    <property type="component" value="Unassembled WGS sequence"/>
</dbReference>
<dbReference type="GO" id="GO:0016052">
    <property type="term" value="P:carbohydrate catabolic process"/>
    <property type="evidence" value="ECO:0007669"/>
    <property type="project" value="InterPro"/>
</dbReference>
<dbReference type="GO" id="GO:0030246">
    <property type="term" value="F:carbohydrate binding"/>
    <property type="evidence" value="ECO:0007669"/>
    <property type="project" value="InterPro"/>
</dbReference>
<evidence type="ECO:0000256" key="2">
    <source>
        <dbReference type="SAM" id="SignalP"/>
    </source>
</evidence>
<evidence type="ECO:0000313" key="4">
    <source>
        <dbReference type="EMBL" id="GBC97917.1"/>
    </source>
</evidence>
<dbReference type="Pfam" id="PF06452">
    <property type="entry name" value="CBM9_1"/>
    <property type="match status" value="1"/>
</dbReference>
<feature type="signal peptide" evidence="2">
    <location>
        <begin position="1"/>
        <end position="20"/>
    </location>
</feature>
<evidence type="ECO:0000259" key="3">
    <source>
        <dbReference type="Pfam" id="PF06452"/>
    </source>
</evidence>
<feature type="chain" id="PRO_5014170387" description="Carbohydrate-binding domain-containing protein" evidence="2">
    <location>
        <begin position="21"/>
        <end position="1128"/>
    </location>
</feature>